<organism evidence="2 3">
    <name type="scientific">Oryza sativa subsp. japonica</name>
    <name type="common">Rice</name>
    <dbReference type="NCBI Taxonomy" id="39947"/>
    <lineage>
        <taxon>Eukaryota</taxon>
        <taxon>Viridiplantae</taxon>
        <taxon>Streptophyta</taxon>
        <taxon>Embryophyta</taxon>
        <taxon>Tracheophyta</taxon>
        <taxon>Spermatophyta</taxon>
        <taxon>Magnoliopsida</taxon>
        <taxon>Liliopsida</taxon>
        <taxon>Poales</taxon>
        <taxon>Poaceae</taxon>
        <taxon>BOP clade</taxon>
        <taxon>Oryzoideae</taxon>
        <taxon>Oryzeae</taxon>
        <taxon>Oryzinae</taxon>
        <taxon>Oryza</taxon>
        <taxon>Oryza sativa</taxon>
    </lineage>
</organism>
<dbReference type="Proteomes" id="UP000059680">
    <property type="component" value="Chromosome 5"/>
</dbReference>
<evidence type="ECO:0000256" key="1">
    <source>
        <dbReference type="SAM" id="MobiDB-lite"/>
    </source>
</evidence>
<dbReference type="SMR" id="A0A0P0WMB5"/>
<reference evidence="3" key="1">
    <citation type="journal article" date="2005" name="Nature">
        <title>The map-based sequence of the rice genome.</title>
        <authorList>
            <consortium name="International rice genome sequencing project (IRGSP)"/>
            <person name="Matsumoto T."/>
            <person name="Wu J."/>
            <person name="Kanamori H."/>
            <person name="Katayose Y."/>
            <person name="Fujisawa M."/>
            <person name="Namiki N."/>
            <person name="Mizuno H."/>
            <person name="Yamamoto K."/>
            <person name="Antonio B.A."/>
            <person name="Baba T."/>
            <person name="Sakata K."/>
            <person name="Nagamura Y."/>
            <person name="Aoki H."/>
            <person name="Arikawa K."/>
            <person name="Arita K."/>
            <person name="Bito T."/>
            <person name="Chiden Y."/>
            <person name="Fujitsuka N."/>
            <person name="Fukunaka R."/>
            <person name="Hamada M."/>
            <person name="Harada C."/>
            <person name="Hayashi A."/>
            <person name="Hijishita S."/>
            <person name="Honda M."/>
            <person name="Hosokawa S."/>
            <person name="Ichikawa Y."/>
            <person name="Idonuma A."/>
            <person name="Iijima M."/>
            <person name="Ikeda M."/>
            <person name="Ikeno M."/>
            <person name="Ito K."/>
            <person name="Ito S."/>
            <person name="Ito T."/>
            <person name="Ito Y."/>
            <person name="Ito Y."/>
            <person name="Iwabuchi A."/>
            <person name="Kamiya K."/>
            <person name="Karasawa W."/>
            <person name="Kurita K."/>
            <person name="Katagiri S."/>
            <person name="Kikuta A."/>
            <person name="Kobayashi H."/>
            <person name="Kobayashi N."/>
            <person name="Machita K."/>
            <person name="Maehara T."/>
            <person name="Masukawa M."/>
            <person name="Mizubayashi T."/>
            <person name="Mukai Y."/>
            <person name="Nagasaki H."/>
            <person name="Nagata Y."/>
            <person name="Naito S."/>
            <person name="Nakashima M."/>
            <person name="Nakama Y."/>
            <person name="Nakamichi Y."/>
            <person name="Nakamura M."/>
            <person name="Meguro A."/>
            <person name="Negishi M."/>
            <person name="Ohta I."/>
            <person name="Ohta T."/>
            <person name="Okamoto M."/>
            <person name="Ono N."/>
            <person name="Saji S."/>
            <person name="Sakaguchi M."/>
            <person name="Sakai K."/>
            <person name="Shibata M."/>
            <person name="Shimokawa T."/>
            <person name="Song J."/>
            <person name="Takazaki Y."/>
            <person name="Terasawa K."/>
            <person name="Tsugane M."/>
            <person name="Tsuji K."/>
            <person name="Ueda S."/>
            <person name="Waki K."/>
            <person name="Yamagata H."/>
            <person name="Yamamoto M."/>
            <person name="Yamamoto S."/>
            <person name="Yamane H."/>
            <person name="Yoshiki S."/>
            <person name="Yoshihara R."/>
            <person name="Yukawa K."/>
            <person name="Zhong H."/>
            <person name="Yano M."/>
            <person name="Yuan Q."/>
            <person name="Ouyang S."/>
            <person name="Liu J."/>
            <person name="Jones K.M."/>
            <person name="Gansberger K."/>
            <person name="Moffat K."/>
            <person name="Hill J."/>
            <person name="Bera J."/>
            <person name="Fadrosh D."/>
            <person name="Jin S."/>
            <person name="Johri S."/>
            <person name="Kim M."/>
            <person name="Overton L."/>
            <person name="Reardon M."/>
            <person name="Tsitrin T."/>
            <person name="Vuong H."/>
            <person name="Weaver B."/>
            <person name="Ciecko A."/>
            <person name="Tallon L."/>
            <person name="Jackson J."/>
            <person name="Pai G."/>
            <person name="Aken S.V."/>
            <person name="Utterback T."/>
            <person name="Reidmuller S."/>
            <person name="Feldblyum T."/>
            <person name="Hsiao J."/>
            <person name="Zismann V."/>
            <person name="Iobst S."/>
            <person name="de Vazeille A.R."/>
            <person name="Buell C.R."/>
            <person name="Ying K."/>
            <person name="Li Y."/>
            <person name="Lu T."/>
            <person name="Huang Y."/>
            <person name="Zhao Q."/>
            <person name="Feng Q."/>
            <person name="Zhang L."/>
            <person name="Zhu J."/>
            <person name="Weng Q."/>
            <person name="Mu J."/>
            <person name="Lu Y."/>
            <person name="Fan D."/>
            <person name="Liu Y."/>
            <person name="Guan J."/>
            <person name="Zhang Y."/>
            <person name="Yu S."/>
            <person name="Liu X."/>
            <person name="Zhang Y."/>
            <person name="Hong G."/>
            <person name="Han B."/>
            <person name="Choisne N."/>
            <person name="Demange N."/>
            <person name="Orjeda G."/>
            <person name="Samain S."/>
            <person name="Cattolico L."/>
            <person name="Pelletier E."/>
            <person name="Couloux A."/>
            <person name="Segurens B."/>
            <person name="Wincker P."/>
            <person name="D'Hont A."/>
            <person name="Scarpelli C."/>
            <person name="Weissenbach J."/>
            <person name="Salanoubat M."/>
            <person name="Quetier F."/>
            <person name="Yu Y."/>
            <person name="Kim H.R."/>
            <person name="Rambo T."/>
            <person name="Currie J."/>
            <person name="Collura K."/>
            <person name="Luo M."/>
            <person name="Yang T."/>
            <person name="Ammiraju J.S.S."/>
            <person name="Engler F."/>
            <person name="Soderlund C."/>
            <person name="Wing R.A."/>
            <person name="Palmer L.E."/>
            <person name="de la Bastide M."/>
            <person name="Spiegel L."/>
            <person name="Nascimento L."/>
            <person name="Zutavern T."/>
            <person name="O'Shaughnessy A."/>
            <person name="Dike S."/>
            <person name="Dedhia N."/>
            <person name="Preston R."/>
            <person name="Balija V."/>
            <person name="McCombie W.R."/>
            <person name="Chow T."/>
            <person name="Chen H."/>
            <person name="Chung M."/>
            <person name="Chen C."/>
            <person name="Shaw J."/>
            <person name="Wu H."/>
            <person name="Hsiao K."/>
            <person name="Chao Y."/>
            <person name="Chu M."/>
            <person name="Cheng C."/>
            <person name="Hour A."/>
            <person name="Lee P."/>
            <person name="Lin S."/>
            <person name="Lin Y."/>
            <person name="Liou J."/>
            <person name="Liu S."/>
            <person name="Hsing Y."/>
            <person name="Raghuvanshi S."/>
            <person name="Mohanty A."/>
            <person name="Bharti A.K."/>
            <person name="Gaur A."/>
            <person name="Gupta V."/>
            <person name="Kumar D."/>
            <person name="Ravi V."/>
            <person name="Vij S."/>
            <person name="Kapur A."/>
            <person name="Khurana P."/>
            <person name="Khurana P."/>
            <person name="Khurana J.P."/>
            <person name="Tyagi A.K."/>
            <person name="Gaikwad K."/>
            <person name="Singh A."/>
            <person name="Dalal V."/>
            <person name="Srivastava S."/>
            <person name="Dixit A."/>
            <person name="Pal A.K."/>
            <person name="Ghazi I.A."/>
            <person name="Yadav M."/>
            <person name="Pandit A."/>
            <person name="Bhargava A."/>
            <person name="Sureshbabu K."/>
            <person name="Batra K."/>
            <person name="Sharma T.R."/>
            <person name="Mohapatra T."/>
            <person name="Singh N.K."/>
            <person name="Messing J."/>
            <person name="Nelson A.B."/>
            <person name="Fuks G."/>
            <person name="Kavchok S."/>
            <person name="Keizer G."/>
            <person name="Linton E."/>
            <person name="Llaca V."/>
            <person name="Song R."/>
            <person name="Tanyolac B."/>
            <person name="Young S."/>
            <person name="Ho-Il K."/>
            <person name="Hahn J.H."/>
            <person name="Sangsakoo G."/>
            <person name="Vanavichit A."/>
            <person name="de Mattos Luiz.A.T."/>
            <person name="Zimmer P.D."/>
            <person name="Malone G."/>
            <person name="Dellagostin O."/>
            <person name="de Oliveira A.C."/>
            <person name="Bevan M."/>
            <person name="Bancroft I."/>
            <person name="Minx P."/>
            <person name="Cordum H."/>
            <person name="Wilson R."/>
            <person name="Cheng Z."/>
            <person name="Jin W."/>
            <person name="Jiang J."/>
            <person name="Leong S.A."/>
            <person name="Iwama H."/>
            <person name="Gojobori T."/>
            <person name="Itoh T."/>
            <person name="Niimura Y."/>
            <person name="Fujii Y."/>
            <person name="Habara T."/>
            <person name="Sakai H."/>
            <person name="Sato Y."/>
            <person name="Wilson G."/>
            <person name="Kumar K."/>
            <person name="McCouch S."/>
            <person name="Juretic N."/>
            <person name="Hoen D."/>
            <person name="Wright S."/>
            <person name="Bruskiewich R."/>
            <person name="Bureau T."/>
            <person name="Miyao A."/>
            <person name="Hirochika H."/>
            <person name="Nishikawa T."/>
            <person name="Kadowaki K."/>
            <person name="Sugiura M."/>
            <person name="Burr B."/>
            <person name="Sasaki T."/>
        </authorList>
    </citation>
    <scope>NUCLEOTIDE SEQUENCE [LARGE SCALE GENOMIC DNA]</scope>
    <source>
        <strain evidence="3">cv. Nipponbare</strain>
    </source>
</reference>
<dbReference type="PaxDb" id="39947-A0A0P0WMB5"/>
<dbReference type="AlphaFoldDB" id="A0A0P0WMB5"/>
<accession>A0A0P0WMB5</accession>
<evidence type="ECO:0000313" key="2">
    <source>
        <dbReference type="EMBL" id="BAS94027.1"/>
    </source>
</evidence>
<dbReference type="EMBL" id="AP014961">
    <property type="protein sequence ID" value="BAS94027.1"/>
    <property type="molecule type" value="Genomic_DNA"/>
</dbReference>
<proteinExistence type="predicted"/>
<keyword evidence="3" id="KW-1185">Reference proteome</keyword>
<sequence>MSPPLDVGVGGAPGRGRVGLAGMACATAGNDDAASAATTTARRWRRRRPPPPPPRAPLQICGGRRGNRRGCRRRPSRRRRHVCRRVAVRPDLSRRLEDLRQRGHRAASAIEDAATAVGEVERGEERGGLARISVWG</sequence>
<feature type="region of interest" description="Disordered" evidence="1">
    <location>
        <begin position="30"/>
        <end position="79"/>
    </location>
</feature>
<dbReference type="InParanoid" id="A0A0P0WMB5"/>
<gene>
    <name evidence="2" type="ordered locus">Os05g0414650</name>
    <name evidence="2" type="ORF">OSNPB_050414650</name>
</gene>
<reference evidence="2 3" key="3">
    <citation type="journal article" date="2013" name="Rice">
        <title>Improvement of the Oryza sativa Nipponbare reference genome using next generation sequence and optical map data.</title>
        <authorList>
            <person name="Kawahara Y."/>
            <person name="de la Bastide M."/>
            <person name="Hamilton J.P."/>
            <person name="Kanamori H."/>
            <person name="McCombie W.R."/>
            <person name="Ouyang S."/>
            <person name="Schwartz D.C."/>
            <person name="Tanaka T."/>
            <person name="Wu J."/>
            <person name="Zhou S."/>
            <person name="Childs K.L."/>
            <person name="Davidson R.M."/>
            <person name="Lin H."/>
            <person name="Quesada-Ocampo L."/>
            <person name="Vaillancourt B."/>
            <person name="Sakai H."/>
            <person name="Lee S.S."/>
            <person name="Kim J."/>
            <person name="Numa H."/>
            <person name="Itoh T."/>
            <person name="Buell C.R."/>
            <person name="Matsumoto T."/>
        </authorList>
    </citation>
    <scope>NUCLEOTIDE SEQUENCE [LARGE SCALE GENOMIC DNA]</scope>
    <source>
        <strain evidence="3">cv. Nipponbare</strain>
    </source>
</reference>
<evidence type="ECO:0000313" key="3">
    <source>
        <dbReference type="Proteomes" id="UP000059680"/>
    </source>
</evidence>
<protein>
    <submittedName>
        <fullName evidence="2">Os05g0414650 protein</fullName>
    </submittedName>
</protein>
<reference evidence="2 3" key="2">
    <citation type="journal article" date="2013" name="Plant Cell Physiol.">
        <title>Rice Annotation Project Database (RAP-DB): an integrative and interactive database for rice genomics.</title>
        <authorList>
            <person name="Sakai H."/>
            <person name="Lee S.S."/>
            <person name="Tanaka T."/>
            <person name="Numa H."/>
            <person name="Kim J."/>
            <person name="Kawahara Y."/>
            <person name="Wakimoto H."/>
            <person name="Yang C.C."/>
            <person name="Iwamoto M."/>
            <person name="Abe T."/>
            <person name="Yamada Y."/>
            <person name="Muto A."/>
            <person name="Inokuchi H."/>
            <person name="Ikemura T."/>
            <person name="Matsumoto T."/>
            <person name="Sasaki T."/>
            <person name="Itoh T."/>
        </authorList>
    </citation>
    <scope>NUCLEOTIDE SEQUENCE [LARGE SCALE GENOMIC DNA]</scope>
    <source>
        <strain evidence="3">cv. Nipponbare</strain>
    </source>
</reference>
<name>A0A0P0WMB5_ORYSJ</name>
<feature type="compositionally biased region" description="Basic residues" evidence="1">
    <location>
        <begin position="65"/>
        <end position="79"/>
    </location>
</feature>